<proteinExistence type="predicted"/>
<keyword evidence="2" id="KW-1185">Reference proteome</keyword>
<dbReference type="EMBL" id="JAPFFF010000004">
    <property type="protein sequence ID" value="KAK8891496.1"/>
    <property type="molecule type" value="Genomic_DNA"/>
</dbReference>
<comment type="caution">
    <text evidence="1">The sequence shown here is derived from an EMBL/GenBank/DDBJ whole genome shotgun (WGS) entry which is preliminary data.</text>
</comment>
<evidence type="ECO:0000313" key="1">
    <source>
        <dbReference type="EMBL" id="KAK8891496.1"/>
    </source>
</evidence>
<evidence type="ECO:0000313" key="2">
    <source>
        <dbReference type="Proteomes" id="UP001470230"/>
    </source>
</evidence>
<reference evidence="1 2" key="1">
    <citation type="submission" date="2024-04" db="EMBL/GenBank/DDBJ databases">
        <title>Tritrichomonas musculus Genome.</title>
        <authorList>
            <person name="Alves-Ferreira E."/>
            <person name="Grigg M."/>
            <person name="Lorenzi H."/>
            <person name="Galac M."/>
        </authorList>
    </citation>
    <scope>NUCLEOTIDE SEQUENCE [LARGE SCALE GENOMIC DNA]</scope>
    <source>
        <strain evidence="1 2">EAF2021</strain>
    </source>
</reference>
<dbReference type="Proteomes" id="UP001470230">
    <property type="component" value="Unassembled WGS sequence"/>
</dbReference>
<sequence>MKYGFMDEKAKEYLKSKVVHDPHIPLPKFMHIYSKIQHSFQMESFIGEKSTTDVGDPDYLMIINVNTRKAYAYEMTDKGAKQVLKSLNEFIKVEPECKSIISDEDTYRNPYSIS</sequence>
<accession>A0ABR2KKY7</accession>
<protein>
    <submittedName>
        <fullName evidence="1">Uncharacterized protein</fullName>
    </submittedName>
</protein>
<name>A0ABR2KKY7_9EUKA</name>
<gene>
    <name evidence="1" type="ORF">M9Y10_028706</name>
</gene>
<organism evidence="1 2">
    <name type="scientific">Tritrichomonas musculus</name>
    <dbReference type="NCBI Taxonomy" id="1915356"/>
    <lineage>
        <taxon>Eukaryota</taxon>
        <taxon>Metamonada</taxon>
        <taxon>Parabasalia</taxon>
        <taxon>Tritrichomonadida</taxon>
        <taxon>Tritrichomonadidae</taxon>
        <taxon>Tritrichomonas</taxon>
    </lineage>
</organism>